<keyword evidence="3" id="KW-1185">Reference proteome</keyword>
<protein>
    <submittedName>
        <fullName evidence="2">Uncharacterized protein</fullName>
    </submittedName>
</protein>
<evidence type="ECO:0000313" key="3">
    <source>
        <dbReference type="Proteomes" id="UP001066276"/>
    </source>
</evidence>
<accession>A0AAV7PTI1</accession>
<dbReference type="Proteomes" id="UP001066276">
    <property type="component" value="Chromosome 7"/>
</dbReference>
<dbReference type="Gene3D" id="3.30.250.20">
    <property type="entry name" value="L1 transposable element, C-terminal domain"/>
    <property type="match status" value="1"/>
</dbReference>
<dbReference type="AlphaFoldDB" id="A0AAV7PTI1"/>
<dbReference type="EMBL" id="JANPWB010000011">
    <property type="protein sequence ID" value="KAJ1130691.1"/>
    <property type="molecule type" value="Genomic_DNA"/>
</dbReference>
<name>A0AAV7PTI1_PLEWA</name>
<comment type="caution">
    <text evidence="2">The sequence shown here is derived from an EMBL/GenBank/DDBJ whole genome shotgun (WGS) entry which is preliminary data.</text>
</comment>
<evidence type="ECO:0000313" key="2">
    <source>
        <dbReference type="EMBL" id="KAJ1130691.1"/>
    </source>
</evidence>
<proteinExistence type="predicted"/>
<sequence>MASGACARPQSPDPKQTPWMRPDAAKDVSAVRRSMTLLRRYKSSWSLSEAIAVSISTVVTRCSSVVTLDWKPALSSCIRRIACFLQHTQARQLVQKARKQGPYRMNDLQIRMTADFSKETSEQRKTFLAQRPRLRQLEIKFGLFEPARMWITKNNVPDHDDLEFTTDRICSRTTGT</sequence>
<organism evidence="2 3">
    <name type="scientific">Pleurodeles waltl</name>
    <name type="common">Iberian ribbed newt</name>
    <dbReference type="NCBI Taxonomy" id="8319"/>
    <lineage>
        <taxon>Eukaryota</taxon>
        <taxon>Metazoa</taxon>
        <taxon>Chordata</taxon>
        <taxon>Craniata</taxon>
        <taxon>Vertebrata</taxon>
        <taxon>Euteleostomi</taxon>
        <taxon>Amphibia</taxon>
        <taxon>Batrachia</taxon>
        <taxon>Caudata</taxon>
        <taxon>Salamandroidea</taxon>
        <taxon>Salamandridae</taxon>
        <taxon>Pleurodelinae</taxon>
        <taxon>Pleurodeles</taxon>
    </lineage>
</organism>
<gene>
    <name evidence="2" type="ORF">NDU88_009041</name>
</gene>
<feature type="region of interest" description="Disordered" evidence="1">
    <location>
        <begin position="1"/>
        <end position="25"/>
    </location>
</feature>
<dbReference type="InterPro" id="IPR042566">
    <property type="entry name" value="L1_C"/>
</dbReference>
<evidence type="ECO:0000256" key="1">
    <source>
        <dbReference type="SAM" id="MobiDB-lite"/>
    </source>
</evidence>
<reference evidence="2" key="1">
    <citation type="journal article" date="2022" name="bioRxiv">
        <title>Sequencing and chromosome-scale assembly of the giantPleurodeles waltlgenome.</title>
        <authorList>
            <person name="Brown T."/>
            <person name="Elewa A."/>
            <person name="Iarovenko S."/>
            <person name="Subramanian E."/>
            <person name="Araus A.J."/>
            <person name="Petzold A."/>
            <person name="Susuki M."/>
            <person name="Suzuki K.-i.T."/>
            <person name="Hayashi T."/>
            <person name="Toyoda A."/>
            <person name="Oliveira C."/>
            <person name="Osipova E."/>
            <person name="Leigh N.D."/>
            <person name="Simon A."/>
            <person name="Yun M.H."/>
        </authorList>
    </citation>
    <scope>NUCLEOTIDE SEQUENCE</scope>
    <source>
        <strain evidence="2">20211129_DDA</strain>
        <tissue evidence="2">Liver</tissue>
    </source>
</reference>